<dbReference type="Gene3D" id="3.80.10.10">
    <property type="entry name" value="Ribonuclease Inhibitor"/>
    <property type="match status" value="2"/>
</dbReference>
<dbReference type="GO" id="GO:0031146">
    <property type="term" value="P:SCF-dependent proteasomal ubiquitin-dependent protein catabolic process"/>
    <property type="evidence" value="ECO:0007669"/>
    <property type="project" value="TreeGrafter"/>
</dbReference>
<keyword evidence="4" id="KW-1185">Reference proteome</keyword>
<dbReference type="CDD" id="cd09917">
    <property type="entry name" value="F-box_SF"/>
    <property type="match status" value="1"/>
</dbReference>
<dbReference type="InterPro" id="IPR001810">
    <property type="entry name" value="F-box_dom"/>
</dbReference>
<dbReference type="SUPFAM" id="SSF52047">
    <property type="entry name" value="RNI-like"/>
    <property type="match status" value="1"/>
</dbReference>
<dbReference type="SUPFAM" id="SSF81383">
    <property type="entry name" value="F-box domain"/>
    <property type="match status" value="1"/>
</dbReference>
<feature type="domain" description="F-box" evidence="2">
    <location>
        <begin position="25"/>
        <end position="71"/>
    </location>
</feature>
<name>A0A9P0B6D3_BRAAE</name>
<evidence type="ECO:0000259" key="2">
    <source>
        <dbReference type="PROSITE" id="PS50181"/>
    </source>
</evidence>
<dbReference type="Pfam" id="PF12937">
    <property type="entry name" value="F-box-like"/>
    <property type="match status" value="1"/>
</dbReference>
<dbReference type="SMART" id="SM00256">
    <property type="entry name" value="FBOX"/>
    <property type="match status" value="1"/>
</dbReference>
<feature type="region of interest" description="Disordered" evidence="1">
    <location>
        <begin position="1"/>
        <end position="21"/>
    </location>
</feature>
<evidence type="ECO:0000256" key="1">
    <source>
        <dbReference type="SAM" id="MobiDB-lite"/>
    </source>
</evidence>
<dbReference type="Proteomes" id="UP001154078">
    <property type="component" value="Chromosome 4"/>
</dbReference>
<dbReference type="AlphaFoldDB" id="A0A9P0B6D3"/>
<dbReference type="EMBL" id="OV121135">
    <property type="protein sequence ID" value="CAH0556100.1"/>
    <property type="molecule type" value="Genomic_DNA"/>
</dbReference>
<dbReference type="PANTHER" id="PTHR13318">
    <property type="entry name" value="PARTNER OF PAIRED, ISOFORM B-RELATED"/>
    <property type="match status" value="1"/>
</dbReference>
<accession>A0A9P0B6D3</accession>
<dbReference type="InterPro" id="IPR036047">
    <property type="entry name" value="F-box-like_dom_sf"/>
</dbReference>
<evidence type="ECO:0000313" key="3">
    <source>
        <dbReference type="EMBL" id="CAH0556100.1"/>
    </source>
</evidence>
<gene>
    <name evidence="3" type="ORF">MELIAE_LOCUS7291</name>
</gene>
<proteinExistence type="predicted"/>
<organism evidence="3 4">
    <name type="scientific">Brassicogethes aeneus</name>
    <name type="common">Rape pollen beetle</name>
    <name type="synonym">Meligethes aeneus</name>
    <dbReference type="NCBI Taxonomy" id="1431903"/>
    <lineage>
        <taxon>Eukaryota</taxon>
        <taxon>Metazoa</taxon>
        <taxon>Ecdysozoa</taxon>
        <taxon>Arthropoda</taxon>
        <taxon>Hexapoda</taxon>
        <taxon>Insecta</taxon>
        <taxon>Pterygota</taxon>
        <taxon>Neoptera</taxon>
        <taxon>Endopterygota</taxon>
        <taxon>Coleoptera</taxon>
        <taxon>Polyphaga</taxon>
        <taxon>Cucujiformia</taxon>
        <taxon>Nitidulidae</taxon>
        <taxon>Meligethinae</taxon>
        <taxon>Brassicogethes</taxon>
    </lineage>
</organism>
<dbReference type="OrthoDB" id="2153609at2759"/>
<dbReference type="PROSITE" id="PS50181">
    <property type="entry name" value="FBOX"/>
    <property type="match status" value="1"/>
</dbReference>
<reference evidence="3" key="1">
    <citation type="submission" date="2021-12" db="EMBL/GenBank/DDBJ databases">
        <authorList>
            <person name="King R."/>
        </authorList>
    </citation>
    <scope>NUCLEOTIDE SEQUENCE</scope>
</reference>
<dbReference type="GO" id="GO:0019005">
    <property type="term" value="C:SCF ubiquitin ligase complex"/>
    <property type="evidence" value="ECO:0007669"/>
    <property type="project" value="TreeGrafter"/>
</dbReference>
<protein>
    <recommendedName>
        <fullName evidence="2">F-box domain-containing protein</fullName>
    </recommendedName>
</protein>
<sequence length="369" mass="42102">MDSTTIEEGPPRKKVKSLREKGADEEGLSTLPDDVLIKIFSYLDLKSISKCAMLCSRFNNISKYGTLYKKVHLKYNMNFHILKSLISKATCPKILVLEYMWYTQHPYSDSDDSEAQDYSEFNKYVKKFFKQSGDQLKILKVESCRCNDVLLSLSECRNLEKLELYRCKGTFATLPSLGNLKSIHFLLCDFLLNTVVDVIKNNGNLRKISLADNTNVNVDQVCETMSQHCLLVTSIYLSERKKIKTKSLKTLKSLSNLRSLELICISKSKFDLEDTLEQLAAGCPKLQKLAIYGWKEINDDNFIPALHMLTQLKELDLKGTNITIKSCREAALTLPKLKSMDVIKMNPIKKAELAKLQKEFPKIDIALDK</sequence>
<dbReference type="InterPro" id="IPR032675">
    <property type="entry name" value="LRR_dom_sf"/>
</dbReference>
<evidence type="ECO:0000313" key="4">
    <source>
        <dbReference type="Proteomes" id="UP001154078"/>
    </source>
</evidence>